<dbReference type="EMBL" id="QQZY01000002">
    <property type="protein sequence ID" value="RDI75438.1"/>
    <property type="molecule type" value="Genomic_DNA"/>
</dbReference>
<dbReference type="GO" id="GO:0003677">
    <property type="term" value="F:DNA binding"/>
    <property type="evidence" value="ECO:0007669"/>
    <property type="project" value="UniProtKB-KW"/>
</dbReference>
<comment type="caution">
    <text evidence="5">The sequence shown here is derived from an EMBL/GenBank/DDBJ whole genome shotgun (WGS) entry which is preliminary data.</text>
</comment>
<reference evidence="6" key="2">
    <citation type="journal article" date="2019" name="MicrobiologyOpen">
        <title>High-quality draft genome sequence of Gaiella occulta isolated from a 150 meter deep mineral water borehole and comparison with the genome sequences of other deep-branching lineages of the phylum Actinobacteria.</title>
        <authorList>
            <person name="Severino R."/>
            <person name="Froufe H.J.C."/>
            <person name="Barroso C."/>
            <person name="Albuquerque L."/>
            <person name="Lobo-da-Cunha A."/>
            <person name="da Costa M.S."/>
            <person name="Egas C."/>
        </authorList>
    </citation>
    <scope>NUCLEOTIDE SEQUENCE [LARGE SCALE GENOMIC DNA]</scope>
    <source>
        <strain evidence="6">F2-233</strain>
    </source>
</reference>
<dbReference type="PRINTS" id="PR00778">
    <property type="entry name" value="HTHARSR"/>
</dbReference>
<dbReference type="RefSeq" id="WP_114795642.1">
    <property type="nucleotide sequence ID" value="NZ_QQZY01000002.1"/>
</dbReference>
<keyword evidence="3" id="KW-0804">Transcription</keyword>
<dbReference type="OrthoDB" id="194599at2"/>
<dbReference type="Proteomes" id="UP000254134">
    <property type="component" value="Unassembled WGS sequence"/>
</dbReference>
<dbReference type="SUPFAM" id="SSF46785">
    <property type="entry name" value="Winged helix' DNA-binding domain"/>
    <property type="match status" value="1"/>
</dbReference>
<keyword evidence="1" id="KW-0805">Transcription regulation</keyword>
<sequence length="126" mass="13934">MTQLAPFRLPEAPVETDLVAKYFRALGDPTRLRILELLRAEGELPVGALVGRLGLSQPNVSNHLACLRWCGFVDTRREHRTVHYRIADGRVDELIALAHALLADNEEHVAACCRVPAAATRSSKEV</sequence>
<dbReference type="PANTHER" id="PTHR43132">
    <property type="entry name" value="ARSENICAL RESISTANCE OPERON REPRESSOR ARSR-RELATED"/>
    <property type="match status" value="1"/>
</dbReference>
<dbReference type="InterPro" id="IPR036388">
    <property type="entry name" value="WH-like_DNA-bd_sf"/>
</dbReference>
<dbReference type="InterPro" id="IPR051011">
    <property type="entry name" value="Metal_resp_trans_reg"/>
</dbReference>
<evidence type="ECO:0000313" key="5">
    <source>
        <dbReference type="EMBL" id="RDI75438.1"/>
    </source>
</evidence>
<evidence type="ECO:0000256" key="2">
    <source>
        <dbReference type="ARBA" id="ARBA00023125"/>
    </source>
</evidence>
<keyword evidence="2" id="KW-0238">DNA-binding</keyword>
<keyword evidence="6" id="KW-1185">Reference proteome</keyword>
<protein>
    <submittedName>
        <fullName evidence="5">ArsR-type transcriptional regulator</fullName>
    </submittedName>
</protein>
<evidence type="ECO:0000256" key="3">
    <source>
        <dbReference type="ARBA" id="ARBA00023163"/>
    </source>
</evidence>
<evidence type="ECO:0000313" key="6">
    <source>
        <dbReference type="Proteomes" id="UP000254134"/>
    </source>
</evidence>
<organism evidence="5 6">
    <name type="scientific">Gaiella occulta</name>
    <dbReference type="NCBI Taxonomy" id="1002870"/>
    <lineage>
        <taxon>Bacteria</taxon>
        <taxon>Bacillati</taxon>
        <taxon>Actinomycetota</taxon>
        <taxon>Thermoleophilia</taxon>
        <taxon>Gaiellales</taxon>
        <taxon>Gaiellaceae</taxon>
        <taxon>Gaiella</taxon>
    </lineage>
</organism>
<dbReference type="Gene3D" id="1.10.10.10">
    <property type="entry name" value="Winged helix-like DNA-binding domain superfamily/Winged helix DNA-binding domain"/>
    <property type="match status" value="1"/>
</dbReference>
<dbReference type="InterPro" id="IPR011991">
    <property type="entry name" value="ArsR-like_HTH"/>
</dbReference>
<reference evidence="5 6" key="1">
    <citation type="submission" date="2018-07" db="EMBL/GenBank/DDBJ databases">
        <title>High-quality-draft genome sequence of Gaiella occulta.</title>
        <authorList>
            <person name="Severino R."/>
            <person name="Froufe H.J.C."/>
            <person name="Rainey F.A."/>
            <person name="Barroso C."/>
            <person name="Albuquerque L."/>
            <person name="Lobo-Da-Cunha A."/>
            <person name="Da Costa M.S."/>
            <person name="Egas C."/>
        </authorList>
    </citation>
    <scope>NUCLEOTIDE SEQUENCE [LARGE SCALE GENOMIC DNA]</scope>
    <source>
        <strain evidence="5 6">F2-233</strain>
    </source>
</reference>
<feature type="domain" description="HTH arsR-type" evidence="4">
    <location>
        <begin position="11"/>
        <end position="106"/>
    </location>
</feature>
<dbReference type="InterPro" id="IPR036390">
    <property type="entry name" value="WH_DNA-bd_sf"/>
</dbReference>
<proteinExistence type="predicted"/>
<evidence type="ECO:0000256" key="1">
    <source>
        <dbReference type="ARBA" id="ARBA00023015"/>
    </source>
</evidence>
<name>A0A7M2YZY6_9ACTN</name>
<dbReference type="GO" id="GO:0003700">
    <property type="term" value="F:DNA-binding transcription factor activity"/>
    <property type="evidence" value="ECO:0007669"/>
    <property type="project" value="InterPro"/>
</dbReference>
<gene>
    <name evidence="5" type="ORF">Gocc_1236</name>
</gene>
<dbReference type="CDD" id="cd00090">
    <property type="entry name" value="HTH_ARSR"/>
    <property type="match status" value="1"/>
</dbReference>
<dbReference type="SMART" id="SM00418">
    <property type="entry name" value="HTH_ARSR"/>
    <property type="match status" value="1"/>
</dbReference>
<evidence type="ECO:0000259" key="4">
    <source>
        <dbReference type="PROSITE" id="PS50987"/>
    </source>
</evidence>
<dbReference type="PANTHER" id="PTHR43132:SF2">
    <property type="entry name" value="ARSENICAL RESISTANCE OPERON REPRESSOR ARSR-RELATED"/>
    <property type="match status" value="1"/>
</dbReference>
<dbReference type="PROSITE" id="PS50987">
    <property type="entry name" value="HTH_ARSR_2"/>
    <property type="match status" value="1"/>
</dbReference>
<dbReference type="AlphaFoldDB" id="A0A7M2YZY6"/>
<accession>A0A7M2YZY6</accession>
<dbReference type="NCBIfam" id="NF033788">
    <property type="entry name" value="HTH_metalloreg"/>
    <property type="match status" value="1"/>
</dbReference>
<dbReference type="Pfam" id="PF01022">
    <property type="entry name" value="HTH_5"/>
    <property type="match status" value="1"/>
</dbReference>
<dbReference type="InterPro" id="IPR001845">
    <property type="entry name" value="HTH_ArsR_DNA-bd_dom"/>
</dbReference>